<keyword evidence="3" id="KW-1185">Reference proteome</keyword>
<comment type="caution">
    <text evidence="2">The sequence shown here is derived from an EMBL/GenBank/DDBJ whole genome shotgun (WGS) entry which is preliminary data.</text>
</comment>
<evidence type="ECO:0000256" key="1">
    <source>
        <dbReference type="SAM" id="MobiDB-lite"/>
    </source>
</evidence>
<dbReference type="EMBL" id="VSRR010140622">
    <property type="protein sequence ID" value="MPD04337.1"/>
    <property type="molecule type" value="Genomic_DNA"/>
</dbReference>
<name>A0A5B7KCF4_PORTR</name>
<feature type="region of interest" description="Disordered" evidence="1">
    <location>
        <begin position="1"/>
        <end position="30"/>
    </location>
</feature>
<proteinExistence type="predicted"/>
<feature type="compositionally biased region" description="Low complexity" evidence="1">
    <location>
        <begin position="1"/>
        <end position="15"/>
    </location>
</feature>
<protein>
    <submittedName>
        <fullName evidence="2">Uncharacterized protein</fullName>
    </submittedName>
</protein>
<evidence type="ECO:0000313" key="2">
    <source>
        <dbReference type="EMBL" id="MPD04337.1"/>
    </source>
</evidence>
<accession>A0A5B7KCF4</accession>
<dbReference type="AlphaFoldDB" id="A0A5B7KCF4"/>
<reference evidence="2 3" key="1">
    <citation type="submission" date="2019-05" db="EMBL/GenBank/DDBJ databases">
        <title>Another draft genome of Portunus trituberculatus and its Hox gene families provides insights of decapod evolution.</title>
        <authorList>
            <person name="Jeong J.-H."/>
            <person name="Song I."/>
            <person name="Kim S."/>
            <person name="Choi T."/>
            <person name="Kim D."/>
            <person name="Ryu S."/>
            <person name="Kim W."/>
        </authorList>
    </citation>
    <scope>NUCLEOTIDE SEQUENCE [LARGE SCALE GENOMIC DNA]</scope>
    <source>
        <tissue evidence="2">Muscle</tissue>
    </source>
</reference>
<gene>
    <name evidence="2" type="ORF">E2C01_100018</name>
</gene>
<dbReference type="Proteomes" id="UP000324222">
    <property type="component" value="Unassembled WGS sequence"/>
</dbReference>
<sequence length="30" mass="2895">MVAAEGSGEAISAASTCCPADDAREGRVLG</sequence>
<feature type="compositionally biased region" description="Basic and acidic residues" evidence="1">
    <location>
        <begin position="21"/>
        <end position="30"/>
    </location>
</feature>
<evidence type="ECO:0000313" key="3">
    <source>
        <dbReference type="Proteomes" id="UP000324222"/>
    </source>
</evidence>
<organism evidence="2 3">
    <name type="scientific">Portunus trituberculatus</name>
    <name type="common">Swimming crab</name>
    <name type="synonym">Neptunus trituberculatus</name>
    <dbReference type="NCBI Taxonomy" id="210409"/>
    <lineage>
        <taxon>Eukaryota</taxon>
        <taxon>Metazoa</taxon>
        <taxon>Ecdysozoa</taxon>
        <taxon>Arthropoda</taxon>
        <taxon>Crustacea</taxon>
        <taxon>Multicrustacea</taxon>
        <taxon>Malacostraca</taxon>
        <taxon>Eumalacostraca</taxon>
        <taxon>Eucarida</taxon>
        <taxon>Decapoda</taxon>
        <taxon>Pleocyemata</taxon>
        <taxon>Brachyura</taxon>
        <taxon>Eubrachyura</taxon>
        <taxon>Portunoidea</taxon>
        <taxon>Portunidae</taxon>
        <taxon>Portuninae</taxon>
        <taxon>Portunus</taxon>
    </lineage>
</organism>